<reference evidence="2 3" key="1">
    <citation type="submission" date="2024-04" db="EMBL/GenBank/DDBJ databases">
        <title>draft genome sequnece of Paenibacillus filicis.</title>
        <authorList>
            <person name="Kim D.-U."/>
        </authorList>
    </citation>
    <scope>NUCLEOTIDE SEQUENCE [LARGE SCALE GENOMIC DNA]</scope>
    <source>
        <strain evidence="2 3">KACC14197</strain>
    </source>
</reference>
<dbReference type="EMBL" id="JBBPCC010000025">
    <property type="protein sequence ID" value="MEK8132034.1"/>
    <property type="molecule type" value="Genomic_DNA"/>
</dbReference>
<comment type="caution">
    <text evidence="2">The sequence shown here is derived from an EMBL/GenBank/DDBJ whole genome shotgun (WGS) entry which is preliminary data.</text>
</comment>
<name>A0ABU9DT38_9BACL</name>
<proteinExistence type="predicted"/>
<sequence>MNIGGIIRGLVGDAQIQEPKTLELKVGQVVKGVVQQQLPNQEALVNIGGVQVRAQLETPLKQGEMTMLQVQPESANGQIVLKPLQASQVQIPDTSMGEVLKTLGMSDTPENRQLVQLLHQNGVAITKESVKAFTDLQAALGKSMPQAEWMPTAVLAFQKGLPLTPETVLSLRQTVQGPPFHQVLDQLAEVLSRAQQGGKELTPQTRVLLDTVKTLLAQVREAGGQLTQAGTSGASGAPAPQAGAGVASGASAPQAGAGVASGAPAPQAGAGVASGASAPQAGAGVASGASAPQAGVVGAGGASAPQAGVVGAGGASAPQAGVVGAGGASAPQAGVVGAGGAPAPQAGSGVASGAPATQA</sequence>
<feature type="region of interest" description="Disordered" evidence="1">
    <location>
        <begin position="337"/>
        <end position="359"/>
    </location>
</feature>
<evidence type="ECO:0000313" key="3">
    <source>
        <dbReference type="Proteomes" id="UP001469365"/>
    </source>
</evidence>
<feature type="compositionally biased region" description="Low complexity" evidence="1">
    <location>
        <begin position="234"/>
        <end position="302"/>
    </location>
</feature>
<dbReference type="Proteomes" id="UP001469365">
    <property type="component" value="Unassembled WGS sequence"/>
</dbReference>
<organism evidence="2 3">
    <name type="scientific">Paenibacillus filicis</name>
    <dbReference type="NCBI Taxonomy" id="669464"/>
    <lineage>
        <taxon>Bacteria</taxon>
        <taxon>Bacillati</taxon>
        <taxon>Bacillota</taxon>
        <taxon>Bacilli</taxon>
        <taxon>Bacillales</taxon>
        <taxon>Paenibacillaceae</taxon>
        <taxon>Paenibacillus</taxon>
    </lineage>
</organism>
<evidence type="ECO:0000313" key="2">
    <source>
        <dbReference type="EMBL" id="MEK8132034.1"/>
    </source>
</evidence>
<accession>A0ABU9DT38</accession>
<gene>
    <name evidence="2" type="ORF">WMW72_29405</name>
</gene>
<keyword evidence="3" id="KW-1185">Reference proteome</keyword>
<feature type="non-terminal residue" evidence="2">
    <location>
        <position position="359"/>
    </location>
</feature>
<feature type="region of interest" description="Disordered" evidence="1">
    <location>
        <begin position="227"/>
        <end position="302"/>
    </location>
</feature>
<evidence type="ECO:0000256" key="1">
    <source>
        <dbReference type="SAM" id="MobiDB-lite"/>
    </source>
</evidence>
<protein>
    <submittedName>
        <fullName evidence="2">Uncharacterized protein</fullName>
    </submittedName>
</protein>